<sequence length="148" mass="15791">MPLRHVFHPLPIHGANFVAFPCVDDAAAAPLDAMIEEVRVSRIEGGEDGVDGELGEGPNSAWRASTACGEKVEGVGCVVACPWWPPHPRRGDESPATASLERERSASGARMSTMAMATVVAASSCTAAAPRSLPMWGKEGERRRRERI</sequence>
<accession>A0A0E0PQC1</accession>
<dbReference type="EnsemblPlants" id="ORUFI05G25270.1">
    <property type="protein sequence ID" value="ORUFI05G25270.1"/>
    <property type="gene ID" value="ORUFI05G25270"/>
</dbReference>
<feature type="region of interest" description="Disordered" evidence="1">
    <location>
        <begin position="85"/>
        <end position="111"/>
    </location>
</feature>
<proteinExistence type="predicted"/>
<evidence type="ECO:0000313" key="3">
    <source>
        <dbReference type="Proteomes" id="UP000008022"/>
    </source>
</evidence>
<reference evidence="3" key="1">
    <citation type="submission" date="2013-06" db="EMBL/GenBank/DDBJ databases">
        <authorList>
            <person name="Zhao Q."/>
        </authorList>
    </citation>
    <scope>NUCLEOTIDE SEQUENCE</scope>
    <source>
        <strain evidence="3">cv. W1943</strain>
    </source>
</reference>
<keyword evidence="3" id="KW-1185">Reference proteome</keyword>
<evidence type="ECO:0000313" key="2">
    <source>
        <dbReference type="EnsemblPlants" id="ORUFI05G25270.1"/>
    </source>
</evidence>
<dbReference type="HOGENOM" id="CLU_1761789_0_0_1"/>
<name>A0A0E0PQC1_ORYRU</name>
<reference evidence="2" key="2">
    <citation type="submission" date="2015-06" db="UniProtKB">
        <authorList>
            <consortium name="EnsemblPlants"/>
        </authorList>
    </citation>
    <scope>IDENTIFICATION</scope>
</reference>
<organism evidence="2 3">
    <name type="scientific">Oryza rufipogon</name>
    <name type="common">Brownbeard rice</name>
    <name type="synonym">Asian wild rice</name>
    <dbReference type="NCBI Taxonomy" id="4529"/>
    <lineage>
        <taxon>Eukaryota</taxon>
        <taxon>Viridiplantae</taxon>
        <taxon>Streptophyta</taxon>
        <taxon>Embryophyta</taxon>
        <taxon>Tracheophyta</taxon>
        <taxon>Spermatophyta</taxon>
        <taxon>Magnoliopsida</taxon>
        <taxon>Liliopsida</taxon>
        <taxon>Poales</taxon>
        <taxon>Poaceae</taxon>
        <taxon>BOP clade</taxon>
        <taxon>Oryzoideae</taxon>
        <taxon>Oryzeae</taxon>
        <taxon>Oryzinae</taxon>
        <taxon>Oryza</taxon>
    </lineage>
</organism>
<dbReference type="AlphaFoldDB" id="A0A0E0PQC1"/>
<dbReference type="Proteomes" id="UP000008022">
    <property type="component" value="Unassembled WGS sequence"/>
</dbReference>
<protein>
    <submittedName>
        <fullName evidence="2">Uncharacterized protein</fullName>
    </submittedName>
</protein>
<evidence type="ECO:0000256" key="1">
    <source>
        <dbReference type="SAM" id="MobiDB-lite"/>
    </source>
</evidence>
<dbReference type="Gramene" id="ORUFI05G25270.1">
    <property type="protein sequence ID" value="ORUFI05G25270.1"/>
    <property type="gene ID" value="ORUFI05G25270"/>
</dbReference>